<keyword evidence="2" id="KW-1185">Reference proteome</keyword>
<evidence type="ECO:0000313" key="1">
    <source>
        <dbReference type="EMBL" id="GBM67467.1"/>
    </source>
</evidence>
<gene>
    <name evidence="1" type="ORF">AVEN_18357_1</name>
</gene>
<dbReference type="Proteomes" id="UP000499080">
    <property type="component" value="Unassembled WGS sequence"/>
</dbReference>
<proteinExistence type="predicted"/>
<name>A0A4Y2HPZ2_ARAVE</name>
<sequence>MLRTRALTSHLTSDEVKLLVVLDVQSSSCANTGQLPHGRFLNCNAIRKCDAVKSIKYCLQNVGQSSVSHKGMHWSQIWISSSGLDCSFCTFPTYFTEEQSTIY</sequence>
<evidence type="ECO:0000313" key="2">
    <source>
        <dbReference type="Proteomes" id="UP000499080"/>
    </source>
</evidence>
<dbReference type="EMBL" id="BGPR01002086">
    <property type="protein sequence ID" value="GBM67467.1"/>
    <property type="molecule type" value="Genomic_DNA"/>
</dbReference>
<comment type="caution">
    <text evidence="1">The sequence shown here is derived from an EMBL/GenBank/DDBJ whole genome shotgun (WGS) entry which is preliminary data.</text>
</comment>
<reference evidence="1 2" key="1">
    <citation type="journal article" date="2019" name="Sci. Rep.">
        <title>Orb-weaving spider Araneus ventricosus genome elucidates the spidroin gene catalogue.</title>
        <authorList>
            <person name="Kono N."/>
            <person name="Nakamura H."/>
            <person name="Ohtoshi R."/>
            <person name="Moran D.A.P."/>
            <person name="Shinohara A."/>
            <person name="Yoshida Y."/>
            <person name="Fujiwara M."/>
            <person name="Mori M."/>
            <person name="Tomita M."/>
            <person name="Arakawa K."/>
        </authorList>
    </citation>
    <scope>NUCLEOTIDE SEQUENCE [LARGE SCALE GENOMIC DNA]</scope>
</reference>
<dbReference type="AlphaFoldDB" id="A0A4Y2HPZ2"/>
<accession>A0A4Y2HPZ2</accession>
<protein>
    <submittedName>
        <fullName evidence="1">Uncharacterized protein</fullName>
    </submittedName>
</protein>
<organism evidence="1 2">
    <name type="scientific">Araneus ventricosus</name>
    <name type="common">Orbweaver spider</name>
    <name type="synonym">Epeira ventricosa</name>
    <dbReference type="NCBI Taxonomy" id="182803"/>
    <lineage>
        <taxon>Eukaryota</taxon>
        <taxon>Metazoa</taxon>
        <taxon>Ecdysozoa</taxon>
        <taxon>Arthropoda</taxon>
        <taxon>Chelicerata</taxon>
        <taxon>Arachnida</taxon>
        <taxon>Araneae</taxon>
        <taxon>Araneomorphae</taxon>
        <taxon>Entelegynae</taxon>
        <taxon>Araneoidea</taxon>
        <taxon>Araneidae</taxon>
        <taxon>Araneus</taxon>
    </lineage>
</organism>